<dbReference type="GO" id="GO:0003677">
    <property type="term" value="F:DNA binding"/>
    <property type="evidence" value="ECO:0007669"/>
    <property type="project" value="InterPro"/>
</dbReference>
<dbReference type="SUPFAM" id="SSF63748">
    <property type="entry name" value="Tudor/PWWP/MBT"/>
    <property type="match status" value="1"/>
</dbReference>
<dbReference type="SMART" id="SM00391">
    <property type="entry name" value="MBD"/>
    <property type="match status" value="1"/>
</dbReference>
<feature type="compositionally biased region" description="Polar residues" evidence="1">
    <location>
        <begin position="1059"/>
        <end position="1075"/>
    </location>
</feature>
<evidence type="ECO:0000259" key="2">
    <source>
        <dbReference type="PROSITE" id="PS50812"/>
    </source>
</evidence>
<feature type="region of interest" description="Disordered" evidence="1">
    <location>
        <begin position="1197"/>
        <end position="1223"/>
    </location>
</feature>
<dbReference type="GO" id="GO:0003682">
    <property type="term" value="F:chromatin binding"/>
    <property type="evidence" value="ECO:0007669"/>
    <property type="project" value="TreeGrafter"/>
</dbReference>
<dbReference type="PANTHER" id="PTHR16112:SF16">
    <property type="entry name" value="SIX-BANDED, ISOFORM H"/>
    <property type="match status" value="1"/>
</dbReference>
<protein>
    <recommendedName>
        <fullName evidence="2">PWWP domain-containing protein</fullName>
    </recommendedName>
</protein>
<feature type="region of interest" description="Disordered" evidence="1">
    <location>
        <begin position="1054"/>
        <end position="1135"/>
    </location>
</feature>
<feature type="domain" description="PWWP" evidence="2">
    <location>
        <begin position="1282"/>
        <end position="1364"/>
    </location>
</feature>
<evidence type="ECO:0000313" key="3">
    <source>
        <dbReference type="EnsemblMetazoa" id="AFUN011595-PA"/>
    </source>
</evidence>
<dbReference type="GO" id="GO:0005634">
    <property type="term" value="C:nucleus"/>
    <property type="evidence" value="ECO:0007669"/>
    <property type="project" value="TreeGrafter"/>
</dbReference>
<feature type="compositionally biased region" description="Basic residues" evidence="1">
    <location>
        <begin position="1415"/>
        <end position="1432"/>
    </location>
</feature>
<dbReference type="SMART" id="SM00293">
    <property type="entry name" value="PWWP"/>
    <property type="match status" value="1"/>
</dbReference>
<dbReference type="EnsemblMetazoa" id="AFUN011595-RA">
    <property type="protein sequence ID" value="AFUN011595-PA"/>
    <property type="gene ID" value="AFUN011595"/>
</dbReference>
<reference evidence="3" key="1">
    <citation type="submission" date="2020-05" db="UniProtKB">
        <authorList>
            <consortium name="EnsemblMetazoa"/>
        </authorList>
    </citation>
    <scope>IDENTIFICATION</scope>
    <source>
        <strain evidence="3">FUMOZ</strain>
    </source>
</reference>
<dbReference type="GO" id="GO:0010369">
    <property type="term" value="C:chromocenter"/>
    <property type="evidence" value="ECO:0007669"/>
    <property type="project" value="TreeGrafter"/>
</dbReference>
<accession>A0A182RZ64</accession>
<dbReference type="Pfam" id="PF00855">
    <property type="entry name" value="PWWP"/>
    <property type="match status" value="1"/>
</dbReference>
<feature type="region of interest" description="Disordered" evidence="1">
    <location>
        <begin position="432"/>
        <end position="461"/>
    </location>
</feature>
<proteinExistence type="predicted"/>
<feature type="region of interest" description="Disordered" evidence="1">
    <location>
        <begin position="501"/>
        <end position="520"/>
    </location>
</feature>
<feature type="compositionally biased region" description="Basic and acidic residues" evidence="1">
    <location>
        <begin position="390"/>
        <end position="406"/>
    </location>
</feature>
<feature type="region of interest" description="Disordered" evidence="1">
    <location>
        <begin position="743"/>
        <end position="763"/>
    </location>
</feature>
<dbReference type="PANTHER" id="PTHR16112">
    <property type="entry name" value="METHYL-CPG BINDING PROTEIN, DROSOPHILA"/>
    <property type="match status" value="1"/>
</dbReference>
<dbReference type="InterPro" id="IPR000313">
    <property type="entry name" value="PWWP_dom"/>
</dbReference>
<sequence>MAAARPENGSKQDSTTLQSMQRPKPPHQPAPPSASPSVANRYPTIFLNARKQVARSPVPHVVRRLAPAQPRRHVPAVPTVLTGNSNTGAVLISADNLRRTVYATVPSVSLHGSTGCGNGLTNTIVSFAGKQAITIPVQSPNELVSVVRPTVPTPPATIYKLMNANSGPAGRKRMPQLAPKPAVKNGEQTLPAAQPQLQHEPKPIVSAANGVTGRGSTVQYNNAPGWRRILRNKVIVYISPSNIVLHNYEQVKEYLLSSGTCKCGLPCPFNPEHFFQFDAQIPNMTMASKNREVLCAHIQRAPTGPERSKRLHEETTPSECAQLPSAVQSAVLLKTPPWRKNVPMTASSPQATPVPEIALNAMPMARLSKQSDVISTPYAGSPSDANANESARESPEQKKPTFKDDPTGYLNQQTAILHSSISFLHSPDRRSPLPLVGELSPKLGETSPVAKPSPPKEDRSAIMRRQRTVNRTIPMLGGTQPTIEPQAKITSLTGVVKYETKPPNVSTKSSPASASSIKSAGTLNATKSPLPIARLATGERGRMAYYVKANNVTRTPHGTDQCSSPKVPKLHLSPTGETLPCPITTTTTMTTTTIARTNPITTPTTTGTMFVPTRSSHVINAGGAQIVVIDGLQHSAVGTGTELAGRVRIGGFPAARHQQQTPAMMPTVSKPAHQQPTVVNYSLARAPNGTAPVPVPVSALSSTPMPTTTTGAMLLNGTNIIHLSNGLSASAFHGGLLAPESSNPAGTNPCLHQVSPTVPSAGKTSLTLPNGTLGLATGSTVVLNPTTSIRFADNTSFTTPGGFSTATVASNTYHYSPCTTVQGTDTVSLDVTGARKMKRQLKTLNGTTSGLGSGLVLPATPVATLSQQQPATFQQQLQPGPFVQIASPYGGLQNIQLASSLSGITVVPVSKATPLVQQHQPHQQQHHQQPYGLLGQTQTILLPAGSMVMASDANTATATLLQIQNMTPCGGNAPLLAGQTGLVLRHQKPPSTAGFISTVGQQSYLIGANGTTGTTRTPAVAQRCPGTALFGNGGSLGIVTATQTLPVANLTMQQQPQQLSLAPSTTTNRTENAPHTPTKLVDGVPSHLTSTVLLHPDVTPSHSNQPECSEENGNETKPSSRDGATGRTELKPNCVSITETEVPGIAFTLKGPLLAEQQRKQQVAGPLAESSNRTGRIVSPASVNRAASIGFVRRGPSVQAVSKQDRGKLSIAIPPTTPEGSTCLLTDVRPEQSYDVNAALNQKTSSKSRTKRRLLRGQSDPDELMSDEGREQQRAGARQFRVGDLVWGAVRGFPAWPGKVLPAPTPTINDVQEGLQVTPAGEDTVVPTAPDAQMQAHVWVRWFGTGRASAERVEVDTLQSLSEGLEIHHRAQKDARKSRKLNAQLEQAIQQAMQELDHAATSPGFSPRGSVLEKQRRRRHQRRQTTCKRHRTVGASEGNSTGSVTSNMCNRKGASVRYLRGNKFKAKS</sequence>
<dbReference type="Gene3D" id="2.30.30.140">
    <property type="match status" value="1"/>
</dbReference>
<dbReference type="STRING" id="62324.A0A182RZ64"/>
<organism evidence="3">
    <name type="scientific">Anopheles funestus</name>
    <name type="common">African malaria mosquito</name>
    <dbReference type="NCBI Taxonomy" id="62324"/>
    <lineage>
        <taxon>Eukaryota</taxon>
        <taxon>Metazoa</taxon>
        <taxon>Ecdysozoa</taxon>
        <taxon>Arthropoda</taxon>
        <taxon>Hexapoda</taxon>
        <taxon>Insecta</taxon>
        <taxon>Pterygota</taxon>
        <taxon>Neoptera</taxon>
        <taxon>Endopterygota</taxon>
        <taxon>Diptera</taxon>
        <taxon>Nematocera</taxon>
        <taxon>Culicoidea</taxon>
        <taxon>Culicidae</taxon>
        <taxon>Anophelinae</taxon>
        <taxon>Anopheles</taxon>
    </lineage>
</organism>
<feature type="compositionally biased region" description="Low complexity" evidence="1">
    <location>
        <begin position="506"/>
        <end position="520"/>
    </location>
</feature>
<dbReference type="InterPro" id="IPR001739">
    <property type="entry name" value="Methyl_CpG_DNA-bd"/>
</dbReference>
<feature type="compositionally biased region" description="Low complexity" evidence="1">
    <location>
        <begin position="575"/>
        <end position="584"/>
    </location>
</feature>
<feature type="compositionally biased region" description="Polar residues" evidence="1">
    <location>
        <begin position="1437"/>
        <end position="1448"/>
    </location>
</feature>
<dbReference type="VEuPathDB" id="VectorBase:AFUN011595"/>
<feature type="region of interest" description="Disordered" evidence="1">
    <location>
        <begin position="1400"/>
        <end position="1448"/>
    </location>
</feature>
<feature type="region of interest" description="Disordered" evidence="1">
    <location>
        <begin position="556"/>
        <end position="584"/>
    </location>
</feature>
<feature type="region of interest" description="Disordered" evidence="1">
    <location>
        <begin position="374"/>
        <end position="408"/>
    </location>
</feature>
<name>A0A182RZ64_ANOFN</name>
<dbReference type="VEuPathDB" id="VectorBase:AFUN2_000812"/>
<feature type="compositionally biased region" description="Basic residues" evidence="1">
    <location>
        <begin position="1246"/>
        <end position="1255"/>
    </location>
</feature>
<evidence type="ECO:0000256" key="1">
    <source>
        <dbReference type="SAM" id="MobiDB-lite"/>
    </source>
</evidence>
<feature type="region of interest" description="Disordered" evidence="1">
    <location>
        <begin position="1242"/>
        <end position="1277"/>
    </location>
</feature>
<dbReference type="PROSITE" id="PS50812">
    <property type="entry name" value="PWWP"/>
    <property type="match status" value="1"/>
</dbReference>
<feature type="compositionally biased region" description="Polar residues" evidence="1">
    <location>
        <begin position="754"/>
        <end position="763"/>
    </location>
</feature>
<feature type="region of interest" description="Disordered" evidence="1">
    <location>
        <begin position="1"/>
        <end position="39"/>
    </location>
</feature>
<feature type="compositionally biased region" description="Polar residues" evidence="1">
    <location>
        <begin position="9"/>
        <end position="21"/>
    </location>
</feature>
<dbReference type="CDD" id="cd20141">
    <property type="entry name" value="PWWP_MBD5"/>
    <property type="match status" value="1"/>
</dbReference>